<name>A0A9D1DCG8_9FIRM</name>
<dbReference type="EMBL" id="DVHB01000070">
    <property type="protein sequence ID" value="HIR39525.1"/>
    <property type="molecule type" value="Genomic_DNA"/>
</dbReference>
<gene>
    <name evidence="2" type="ORF">IAB90_03990</name>
</gene>
<accession>A0A9D1DCG8</accession>
<reference evidence="2" key="2">
    <citation type="journal article" date="2021" name="PeerJ">
        <title>Extensive microbial diversity within the chicken gut microbiome revealed by metagenomics and culture.</title>
        <authorList>
            <person name="Gilroy R."/>
            <person name="Ravi A."/>
            <person name="Getino M."/>
            <person name="Pursley I."/>
            <person name="Horton D.L."/>
            <person name="Alikhan N.F."/>
            <person name="Baker D."/>
            <person name="Gharbi K."/>
            <person name="Hall N."/>
            <person name="Watson M."/>
            <person name="Adriaenssens E.M."/>
            <person name="Foster-Nyarko E."/>
            <person name="Jarju S."/>
            <person name="Secka A."/>
            <person name="Antonio M."/>
            <person name="Oren A."/>
            <person name="Chaudhuri R.R."/>
            <person name="La Ragione R."/>
            <person name="Hildebrand F."/>
            <person name="Pallen M.J."/>
        </authorList>
    </citation>
    <scope>NUCLEOTIDE SEQUENCE</scope>
    <source>
        <strain evidence="2">ChiW25-3613</strain>
    </source>
</reference>
<protein>
    <submittedName>
        <fullName evidence="2">Uncharacterized protein</fullName>
    </submittedName>
</protein>
<evidence type="ECO:0000256" key="1">
    <source>
        <dbReference type="SAM" id="Coils"/>
    </source>
</evidence>
<comment type="caution">
    <text evidence="2">The sequence shown here is derived from an EMBL/GenBank/DDBJ whole genome shotgun (WGS) entry which is preliminary data.</text>
</comment>
<evidence type="ECO:0000313" key="3">
    <source>
        <dbReference type="Proteomes" id="UP000824179"/>
    </source>
</evidence>
<sequence>MNKINGYTEEEARAFVQYMYAGKRAGRTLSSLFEGYAKKSGRAKGSVRNYYYALLRSTGNKEVKKLLRGTDLKAEPVRAFSDEETDMILRRILTEKSKGISVRRAVLNLAGGDDKLMLRYQNKYRNVLSKQPERIRRLRQECGLPGTDEGKKRIEREIDDLYDRLASSLKEENFRLKSENARLADENARLKLQVKNLQS</sequence>
<evidence type="ECO:0000313" key="2">
    <source>
        <dbReference type="EMBL" id="HIR39525.1"/>
    </source>
</evidence>
<dbReference type="Proteomes" id="UP000824179">
    <property type="component" value="Unassembled WGS sequence"/>
</dbReference>
<reference evidence="2" key="1">
    <citation type="submission" date="2020-10" db="EMBL/GenBank/DDBJ databases">
        <authorList>
            <person name="Gilroy R."/>
        </authorList>
    </citation>
    <scope>NUCLEOTIDE SEQUENCE</scope>
    <source>
        <strain evidence="2">ChiW25-3613</strain>
    </source>
</reference>
<organism evidence="2 3">
    <name type="scientific">Candidatus Coproplasma stercoripullorum</name>
    <dbReference type="NCBI Taxonomy" id="2840751"/>
    <lineage>
        <taxon>Bacteria</taxon>
        <taxon>Bacillati</taxon>
        <taxon>Bacillota</taxon>
        <taxon>Clostridia</taxon>
        <taxon>Eubacteriales</taxon>
        <taxon>Candidatus Coproplasma</taxon>
    </lineage>
</organism>
<proteinExistence type="predicted"/>
<keyword evidence="1" id="KW-0175">Coiled coil</keyword>
<feature type="coiled-coil region" evidence="1">
    <location>
        <begin position="151"/>
        <end position="193"/>
    </location>
</feature>
<dbReference type="AlphaFoldDB" id="A0A9D1DCG8"/>